<dbReference type="PROSITE" id="PS50088">
    <property type="entry name" value="ANK_REPEAT"/>
    <property type="match status" value="2"/>
</dbReference>
<gene>
    <name evidence="4" type="primary">ANKRD66</name>
</gene>
<dbReference type="OMA" id="IYGQTAC"/>
<proteinExistence type="predicted"/>
<evidence type="ECO:0000256" key="3">
    <source>
        <dbReference type="PROSITE-ProRule" id="PRU00023"/>
    </source>
</evidence>
<sequence length="180" mass="20323">MTALHEAVALGDYDLVHDILKKGQCDPNDKDIDWNDKTPVHWAAGKGQSETVKLLVEHGARLCLRNDVGWTPAHFAAESGRLAMLRTLHALHAPIDSRDLYGDTPMRIAQVYGHKDCVKFLENAEVECRDYRLAAELKGIELDHTDEDWELKQEELLKSKPCPRKKDTKKCTKEGDSPIP</sequence>
<name>A0A8D0HHU3_SPHPU</name>
<keyword evidence="1" id="KW-0677">Repeat</keyword>
<dbReference type="InterPro" id="IPR036770">
    <property type="entry name" value="Ankyrin_rpt-contain_sf"/>
</dbReference>
<dbReference type="SUPFAM" id="SSF48403">
    <property type="entry name" value="Ankyrin repeat"/>
    <property type="match status" value="1"/>
</dbReference>
<evidence type="ECO:0000256" key="1">
    <source>
        <dbReference type="ARBA" id="ARBA00022737"/>
    </source>
</evidence>
<dbReference type="Pfam" id="PF12796">
    <property type="entry name" value="Ank_2"/>
    <property type="match status" value="1"/>
</dbReference>
<keyword evidence="2 3" id="KW-0040">ANK repeat</keyword>
<reference evidence="4" key="1">
    <citation type="submission" date="2025-08" db="UniProtKB">
        <authorList>
            <consortium name="Ensembl"/>
        </authorList>
    </citation>
    <scope>IDENTIFICATION</scope>
</reference>
<reference evidence="4" key="2">
    <citation type="submission" date="2025-09" db="UniProtKB">
        <authorList>
            <consortium name="Ensembl"/>
        </authorList>
    </citation>
    <scope>IDENTIFICATION</scope>
</reference>
<dbReference type="SMART" id="SM00248">
    <property type="entry name" value="ANK"/>
    <property type="match status" value="4"/>
</dbReference>
<dbReference type="Proteomes" id="UP000694392">
    <property type="component" value="Unplaced"/>
</dbReference>
<feature type="repeat" description="ANK" evidence="3">
    <location>
        <begin position="35"/>
        <end position="67"/>
    </location>
</feature>
<dbReference type="PANTHER" id="PTHR24201:SF15">
    <property type="entry name" value="ANKYRIN REPEAT DOMAIN-CONTAINING PROTEIN 66"/>
    <property type="match status" value="1"/>
</dbReference>
<evidence type="ECO:0000313" key="4">
    <source>
        <dbReference type="Ensembl" id="ENSSPUP00000023974.1"/>
    </source>
</evidence>
<accession>A0A8D0HHU3</accession>
<evidence type="ECO:0000313" key="5">
    <source>
        <dbReference type="Proteomes" id="UP000694392"/>
    </source>
</evidence>
<evidence type="ECO:0000256" key="2">
    <source>
        <dbReference type="ARBA" id="ARBA00023043"/>
    </source>
</evidence>
<dbReference type="Ensembl" id="ENSSPUT00000025573.1">
    <property type="protein sequence ID" value="ENSSPUP00000023974.1"/>
    <property type="gene ID" value="ENSSPUG00000018380.1"/>
</dbReference>
<organism evidence="4 5">
    <name type="scientific">Sphenodon punctatus</name>
    <name type="common">Tuatara</name>
    <name type="synonym">Hatteria punctata</name>
    <dbReference type="NCBI Taxonomy" id="8508"/>
    <lineage>
        <taxon>Eukaryota</taxon>
        <taxon>Metazoa</taxon>
        <taxon>Chordata</taxon>
        <taxon>Craniata</taxon>
        <taxon>Vertebrata</taxon>
        <taxon>Euteleostomi</taxon>
        <taxon>Lepidosauria</taxon>
        <taxon>Sphenodontia</taxon>
        <taxon>Sphenodontidae</taxon>
        <taxon>Sphenodon</taxon>
    </lineage>
</organism>
<dbReference type="GeneTree" id="ENSGT00610000086772"/>
<dbReference type="PANTHER" id="PTHR24201">
    <property type="entry name" value="ANK_REP_REGION DOMAIN-CONTAINING PROTEIN"/>
    <property type="match status" value="1"/>
</dbReference>
<keyword evidence="5" id="KW-1185">Reference proteome</keyword>
<dbReference type="AlphaFoldDB" id="A0A8D0HHU3"/>
<protein>
    <submittedName>
        <fullName evidence="4">Ankyrin repeat domain 66</fullName>
    </submittedName>
</protein>
<dbReference type="InterPro" id="IPR050776">
    <property type="entry name" value="Ank_Repeat/CDKN_Inhibitor"/>
</dbReference>
<feature type="repeat" description="ANK" evidence="3">
    <location>
        <begin position="68"/>
        <end position="100"/>
    </location>
</feature>
<dbReference type="InterPro" id="IPR002110">
    <property type="entry name" value="Ankyrin_rpt"/>
</dbReference>
<dbReference type="PROSITE" id="PS50297">
    <property type="entry name" value="ANK_REP_REGION"/>
    <property type="match status" value="1"/>
</dbReference>
<dbReference type="Gene3D" id="1.25.40.20">
    <property type="entry name" value="Ankyrin repeat-containing domain"/>
    <property type="match status" value="1"/>
</dbReference>